<sequence length="79" mass="8732">MFDMIPKPYDTNLQSCPARPRRRGISTVFFASSFEFLQVASSLADLLISGLSTQGLALVSRHPRALLLFIGSTEKEAMK</sequence>
<dbReference type="Proteomes" id="UP000283269">
    <property type="component" value="Unassembled WGS sequence"/>
</dbReference>
<accession>A0A409XW07</accession>
<dbReference type="InParanoid" id="A0A409XW07"/>
<keyword evidence="2" id="KW-1185">Reference proteome</keyword>
<protein>
    <submittedName>
        <fullName evidence="1">Uncharacterized protein</fullName>
    </submittedName>
</protein>
<name>A0A409XW07_PSICY</name>
<dbReference type="AlphaFoldDB" id="A0A409XW07"/>
<evidence type="ECO:0000313" key="2">
    <source>
        <dbReference type="Proteomes" id="UP000283269"/>
    </source>
</evidence>
<organism evidence="1 2">
    <name type="scientific">Psilocybe cyanescens</name>
    <dbReference type="NCBI Taxonomy" id="93625"/>
    <lineage>
        <taxon>Eukaryota</taxon>
        <taxon>Fungi</taxon>
        <taxon>Dikarya</taxon>
        <taxon>Basidiomycota</taxon>
        <taxon>Agaricomycotina</taxon>
        <taxon>Agaricomycetes</taxon>
        <taxon>Agaricomycetidae</taxon>
        <taxon>Agaricales</taxon>
        <taxon>Agaricineae</taxon>
        <taxon>Strophariaceae</taxon>
        <taxon>Psilocybe</taxon>
    </lineage>
</organism>
<gene>
    <name evidence="1" type="ORF">CVT25_004421</name>
</gene>
<comment type="caution">
    <text evidence="1">The sequence shown here is derived from an EMBL/GenBank/DDBJ whole genome shotgun (WGS) entry which is preliminary data.</text>
</comment>
<evidence type="ECO:0000313" key="1">
    <source>
        <dbReference type="EMBL" id="PPQ94935.1"/>
    </source>
</evidence>
<dbReference type="EMBL" id="NHYD01000192">
    <property type="protein sequence ID" value="PPQ94935.1"/>
    <property type="molecule type" value="Genomic_DNA"/>
</dbReference>
<proteinExistence type="predicted"/>
<reference evidence="1 2" key="1">
    <citation type="journal article" date="2018" name="Evol. Lett.">
        <title>Horizontal gene cluster transfer increased hallucinogenic mushroom diversity.</title>
        <authorList>
            <person name="Reynolds H.T."/>
            <person name="Vijayakumar V."/>
            <person name="Gluck-Thaler E."/>
            <person name="Korotkin H.B."/>
            <person name="Matheny P.B."/>
            <person name="Slot J.C."/>
        </authorList>
    </citation>
    <scope>NUCLEOTIDE SEQUENCE [LARGE SCALE GENOMIC DNA]</scope>
    <source>
        <strain evidence="1 2">2631</strain>
    </source>
</reference>